<dbReference type="InterPro" id="IPR020605">
    <property type="entry name" value="Octanoyltransferase_CS"/>
</dbReference>
<comment type="function">
    <text evidence="5 6">Catalyzes the transfer of endogenously produced octanoic acid from octanoyl-acyl-carrier-protein onto the lipoyl domains of lipoate-dependent enzymes. Lipoyl-ACP can also act as a substrate although octanoyl-ACP is likely to be the physiological substrate.</text>
</comment>
<dbReference type="CDD" id="cd04301">
    <property type="entry name" value="NAT_SF"/>
    <property type="match status" value="1"/>
</dbReference>
<evidence type="ECO:0000256" key="4">
    <source>
        <dbReference type="ARBA" id="ARBA00023315"/>
    </source>
</evidence>
<dbReference type="FunFam" id="3.30.930.10:FF:000035">
    <property type="entry name" value="Putative lipoyltransferase 2, mitochondrial"/>
    <property type="match status" value="1"/>
</dbReference>
<dbReference type="Gene3D" id="3.40.630.30">
    <property type="match status" value="1"/>
</dbReference>
<dbReference type="Proteomes" id="UP000061587">
    <property type="component" value="Chromosome"/>
</dbReference>
<dbReference type="EMBL" id="CP013020">
    <property type="protein sequence ID" value="ALK85265.1"/>
    <property type="molecule type" value="Genomic_DNA"/>
</dbReference>
<comment type="catalytic activity">
    <reaction evidence="6">
        <text>octanoyl-[ACP] + L-lysyl-[protein] = N(6)-octanoyl-L-lysyl-[protein] + holo-[ACP] + H(+)</text>
        <dbReference type="Rhea" id="RHEA:17665"/>
        <dbReference type="Rhea" id="RHEA-COMP:9636"/>
        <dbReference type="Rhea" id="RHEA-COMP:9685"/>
        <dbReference type="Rhea" id="RHEA-COMP:9752"/>
        <dbReference type="Rhea" id="RHEA-COMP:9928"/>
        <dbReference type="ChEBI" id="CHEBI:15378"/>
        <dbReference type="ChEBI" id="CHEBI:29969"/>
        <dbReference type="ChEBI" id="CHEBI:64479"/>
        <dbReference type="ChEBI" id="CHEBI:78463"/>
        <dbReference type="ChEBI" id="CHEBI:78809"/>
        <dbReference type="EC" id="2.3.1.181"/>
    </reaction>
</comment>
<accession>A0A0P0M3X3</accession>
<evidence type="ECO:0000256" key="3">
    <source>
        <dbReference type="ARBA" id="ARBA00022679"/>
    </source>
</evidence>
<dbReference type="Pfam" id="PF13673">
    <property type="entry name" value="Acetyltransf_10"/>
    <property type="match status" value="1"/>
</dbReference>
<dbReference type="InterPro" id="IPR000182">
    <property type="entry name" value="GNAT_dom"/>
</dbReference>
<evidence type="ECO:0000313" key="10">
    <source>
        <dbReference type="Proteomes" id="UP000061587"/>
    </source>
</evidence>
<keyword evidence="4 6" id="KW-0012">Acyltransferase</keyword>
<comment type="miscellaneous">
    <text evidence="6">In the reaction, the free carboxyl group of octanoic acid is attached via an amide linkage to the epsilon-amino group of a specific lysine residue of lipoyl domains of lipoate-dependent enzymes.</text>
</comment>
<dbReference type="UniPathway" id="UPA00538">
    <property type="reaction ID" value="UER00592"/>
</dbReference>
<feature type="binding site" evidence="6">
    <location>
        <begin position="326"/>
        <end position="328"/>
    </location>
    <ligand>
        <name>substrate</name>
    </ligand>
</feature>
<comment type="pathway">
    <text evidence="1 6">Protein modification; protein lipoylation via endogenous pathway; protein N(6)-(lipoyl)lysine from octanoyl-[acyl-carrier-protein]: step 1/2.</text>
</comment>
<dbReference type="Pfam" id="PF21948">
    <property type="entry name" value="LplA-B_cat"/>
    <property type="match status" value="1"/>
</dbReference>
<dbReference type="Gene3D" id="3.30.930.10">
    <property type="entry name" value="Bira Bifunctional Protein, Domain 2"/>
    <property type="match status" value="1"/>
</dbReference>
<dbReference type="AlphaFoldDB" id="A0A0P0M3X3"/>
<feature type="binding site" evidence="6">
    <location>
        <begin position="241"/>
        <end position="248"/>
    </location>
    <ligand>
        <name>substrate</name>
    </ligand>
</feature>
<dbReference type="SUPFAM" id="SSF55729">
    <property type="entry name" value="Acyl-CoA N-acyltransferases (Nat)"/>
    <property type="match status" value="1"/>
</dbReference>
<feature type="site" description="Lowers pKa of active site Cys" evidence="6">
    <location>
        <position position="310"/>
    </location>
</feature>
<comment type="similarity">
    <text evidence="6">Belongs to the LipB family.</text>
</comment>
<dbReference type="CDD" id="cd16444">
    <property type="entry name" value="LipB"/>
    <property type="match status" value="1"/>
</dbReference>
<dbReference type="PROSITE" id="PS51733">
    <property type="entry name" value="BPL_LPL_CATALYTIC"/>
    <property type="match status" value="1"/>
</dbReference>
<feature type="binding site" evidence="6">
    <location>
        <begin position="313"/>
        <end position="315"/>
    </location>
    <ligand>
        <name>substrate</name>
    </ligand>
</feature>
<organism evidence="9 10">
    <name type="scientific">Phocaeicola vulgatus</name>
    <name type="common">Bacteroides vulgatus</name>
    <dbReference type="NCBI Taxonomy" id="821"/>
    <lineage>
        <taxon>Bacteria</taxon>
        <taxon>Pseudomonadati</taxon>
        <taxon>Bacteroidota</taxon>
        <taxon>Bacteroidia</taxon>
        <taxon>Bacteroidales</taxon>
        <taxon>Bacteroidaceae</taxon>
        <taxon>Phocaeicola</taxon>
    </lineage>
</organism>
<dbReference type="NCBIfam" id="NF010925">
    <property type="entry name" value="PRK14345.1"/>
    <property type="match status" value="1"/>
</dbReference>
<dbReference type="PANTHER" id="PTHR10993">
    <property type="entry name" value="OCTANOYLTRANSFERASE"/>
    <property type="match status" value="1"/>
</dbReference>
<sequence length="379" mass="42875">MGLQIYNNYPTFAEKSNMYQIIKPTSDDFDELTCLWEASVRATHHFIPEAYIQKLKPLVWSVYLHSMPLYMIRDNAGIEGFMGINGTMLEMLFVHPRAIGTGIGKQLMRYALEHCHVRYVDVNEQNKKASGFYGHFGFRVIGRDAKDASGEPYPILHLKLRGIMKIENWGLVPYSEAWKRQTELFNAVVEAKQVGKTYENRIIFVEHPHVYTLGKSGKETNMLLGEAQLKMIGATLYHIDRGGDITYHGPGQLVCYPILNLEDYHLGLKEYIYVLEEAVIRVCASYGIEAGRVKGATGVWLAAGTPQERKICAIGVRSSHFVTMHGLALNVNTDLRYFSYIHPCGFMDKGVTSLQKELGCEVPMEEVAGRLQNELSELL</sequence>
<dbReference type="PANTHER" id="PTHR10993:SF12">
    <property type="entry name" value="OCTANOYLTRANSFERASE"/>
    <property type="match status" value="1"/>
</dbReference>
<evidence type="ECO:0000256" key="2">
    <source>
        <dbReference type="ARBA" id="ARBA00022490"/>
    </source>
</evidence>
<evidence type="ECO:0000256" key="5">
    <source>
        <dbReference type="ARBA" id="ARBA00024732"/>
    </source>
</evidence>
<dbReference type="InterPro" id="IPR004143">
    <property type="entry name" value="BPL_LPL_catalytic"/>
</dbReference>
<reference evidence="9 10" key="2">
    <citation type="journal article" date="2016" name="Genome Biol. Evol.">
        <title>Extensive mobilome-driven genome diversification in mouse gut-associated Bacteroides vulgatus mpk.</title>
        <authorList>
            <person name="Lange A."/>
            <person name="Beier S."/>
            <person name="Steimle A."/>
            <person name="Autenrieth I.B."/>
            <person name="Huson D.H."/>
            <person name="Frick J.S."/>
        </authorList>
    </citation>
    <scope>NUCLEOTIDE SEQUENCE [LARGE SCALE GENOMIC DNA]</scope>
    <source>
        <strain evidence="10">mpk</strain>
    </source>
</reference>
<evidence type="ECO:0000259" key="7">
    <source>
        <dbReference type="PROSITE" id="PS51186"/>
    </source>
</evidence>
<dbReference type="GO" id="GO:0009249">
    <property type="term" value="P:protein lipoylation"/>
    <property type="evidence" value="ECO:0007669"/>
    <property type="project" value="InterPro"/>
</dbReference>
<feature type="active site" description="Acyl-thioester intermediate" evidence="6">
    <location>
        <position position="344"/>
    </location>
</feature>
<protein>
    <recommendedName>
        <fullName evidence="6">Octanoyltransferase</fullName>
        <ecNumber evidence="6">2.3.1.181</ecNumber>
    </recommendedName>
    <alternativeName>
        <fullName evidence="6">Lipoate-protein ligase B</fullName>
    </alternativeName>
    <alternativeName>
        <fullName evidence="6">Lipoyl/octanoyl transferase</fullName>
    </alternativeName>
    <alternativeName>
        <fullName evidence="6">Octanoyl-[acyl-carrier-protein]-protein N-octanoyltransferase</fullName>
    </alternativeName>
</protein>
<evidence type="ECO:0000313" key="9">
    <source>
        <dbReference type="EMBL" id="ALK85265.1"/>
    </source>
</evidence>
<evidence type="ECO:0000259" key="8">
    <source>
        <dbReference type="PROSITE" id="PS51733"/>
    </source>
</evidence>
<dbReference type="SUPFAM" id="SSF55681">
    <property type="entry name" value="Class II aaRS and biotin synthetases"/>
    <property type="match status" value="1"/>
</dbReference>
<dbReference type="GO" id="GO:0033819">
    <property type="term" value="F:lipoyl(octanoyl) transferase activity"/>
    <property type="evidence" value="ECO:0007669"/>
    <property type="project" value="UniProtKB-EC"/>
</dbReference>
<dbReference type="PROSITE" id="PS01313">
    <property type="entry name" value="LIPB"/>
    <property type="match status" value="1"/>
</dbReference>
<dbReference type="PROSITE" id="PS51186">
    <property type="entry name" value="GNAT"/>
    <property type="match status" value="1"/>
</dbReference>
<keyword evidence="3 6" id="KW-0808">Transferase</keyword>
<dbReference type="NCBIfam" id="TIGR00214">
    <property type="entry name" value="lipB"/>
    <property type="match status" value="1"/>
</dbReference>
<dbReference type="PATRIC" id="fig|821.40.peg.3215"/>
<reference evidence="10" key="1">
    <citation type="submission" date="2015-10" db="EMBL/GenBank/DDBJ databases">
        <title>Extensive mobilome-driven genome diversification in gut-associated Bacteroides vulgatus mpk.</title>
        <authorList>
            <person name="Beier S."/>
            <person name="Lange A."/>
            <person name="Huson D.H."/>
            <person name="Frick J.-S."/>
            <person name="Autenrieth I.B."/>
        </authorList>
    </citation>
    <scope>NUCLEOTIDE SEQUENCE [LARGE SCALE GENOMIC DNA]</scope>
    <source>
        <strain evidence="10">mpk</strain>
    </source>
</reference>
<proteinExistence type="inferred from homology"/>
<keyword evidence="2 6" id="KW-0963">Cytoplasm</keyword>
<name>A0A0P0M3X3_PHOVU</name>
<feature type="domain" description="BPL/LPL catalytic" evidence="8">
    <location>
        <begin position="196"/>
        <end position="379"/>
    </location>
</feature>
<dbReference type="GO" id="GO:0005737">
    <property type="term" value="C:cytoplasm"/>
    <property type="evidence" value="ECO:0007669"/>
    <property type="project" value="UniProtKB-SubCell"/>
</dbReference>
<evidence type="ECO:0000256" key="6">
    <source>
        <dbReference type="HAMAP-Rule" id="MF_00013"/>
    </source>
</evidence>
<gene>
    <name evidence="6" type="primary">lipB</name>
    <name evidence="9" type="ORF">BvMPK_2674</name>
</gene>
<dbReference type="InterPro" id="IPR000544">
    <property type="entry name" value="Octanoyltransferase"/>
</dbReference>
<dbReference type="InterPro" id="IPR016181">
    <property type="entry name" value="Acyl_CoA_acyltransferase"/>
</dbReference>
<dbReference type="InterPro" id="IPR045864">
    <property type="entry name" value="aa-tRNA-synth_II/BPL/LPL"/>
</dbReference>
<feature type="domain" description="N-acetyltransferase" evidence="7">
    <location>
        <begin position="19"/>
        <end position="159"/>
    </location>
</feature>
<comment type="subcellular location">
    <subcellularLocation>
        <location evidence="6">Cytoplasm</location>
    </subcellularLocation>
</comment>
<dbReference type="EC" id="2.3.1.181" evidence="6"/>
<evidence type="ECO:0000256" key="1">
    <source>
        <dbReference type="ARBA" id="ARBA00004821"/>
    </source>
</evidence>
<dbReference type="HAMAP" id="MF_00013">
    <property type="entry name" value="LipB"/>
    <property type="match status" value="1"/>
</dbReference>